<accession>A0ABQ2LSV9</accession>
<evidence type="ECO:0000256" key="2">
    <source>
        <dbReference type="ARBA" id="ARBA00022840"/>
    </source>
</evidence>
<keyword evidence="2 5" id="KW-0067">ATP-binding</keyword>
<name>A0ABQ2LSV9_9ACTN</name>
<dbReference type="GO" id="GO:0005524">
    <property type="term" value="F:ATP binding"/>
    <property type="evidence" value="ECO:0007669"/>
    <property type="project" value="UniProtKB-KW"/>
</dbReference>
<proteinExistence type="predicted"/>
<dbReference type="PANTHER" id="PTHR46844">
    <property type="entry name" value="SLR5058 PROTEIN"/>
    <property type="match status" value="1"/>
</dbReference>
<feature type="compositionally biased region" description="Acidic residues" evidence="3">
    <location>
        <begin position="259"/>
        <end position="270"/>
    </location>
</feature>
<dbReference type="PROSITE" id="PS50837">
    <property type="entry name" value="NACHT"/>
    <property type="match status" value="1"/>
</dbReference>
<dbReference type="PANTHER" id="PTHR46844:SF1">
    <property type="entry name" value="SLR5058 PROTEIN"/>
    <property type="match status" value="1"/>
</dbReference>
<evidence type="ECO:0000256" key="3">
    <source>
        <dbReference type="SAM" id="MobiDB-lite"/>
    </source>
</evidence>
<evidence type="ECO:0000259" key="4">
    <source>
        <dbReference type="PROSITE" id="PS50837"/>
    </source>
</evidence>
<dbReference type="Pfam" id="PF05729">
    <property type="entry name" value="NACHT"/>
    <property type="match status" value="1"/>
</dbReference>
<gene>
    <name evidence="5" type="ORF">GCM10012287_04350</name>
</gene>
<sequence>MEGGTTGLQIAAKTVVPLLKRLLLPASRVPAAEYGARAVPVRRLLAFVREHRTLTEDDLHKLARELVRRAVLAAGPHDPPVVPEQRDAVGQALTRTLHALGDLDMDDVQAVALGPEALAAKLAEAAGTQTRRLLGDDAGRFHDRLLVTACVHILCFFSERPGFAARADVETRQEVREINEKVGRVMEQLGRLSREEAEGDAEFEADYAAFVVRRQNRLAIHGVDLDGPGDANWPLESAYLTLDTVPAHAGPGPVGSDGPGEEGEDGEEPEAERAGRPLEAAFADHERVILRGVAGTGKTTLVQWLAFITARQKGADGGALPPQLTGRVPFVLPLRNLTRRNAELPSPKDFLGWAGGVMEAPDGWAQRVMRSGRALMLIDGVDEIPLDQRDGVREWLRDLLASFPGNLWLVTTRPAALEKGWLAGELFREYRLDAMRPSDTRRFVERWHVAAGADEASGRDLTDVLRSTPELSRLATNPLMCGLICALNRERRGVLPRDRVTLYEAALDMLLRRRDPERKVYTKLNRESATEPLKWLAHWLIRNERTQLDRDDAAELVRRLQLSVPLLADLGSAEEALQFLLERSGLLREPTESTVAFIHRTFQDFLGAKALLEERDMGMLINNAHLDEWEDVVQMAVAQGDHSQRADILNGLTERALRTPQPSVQARLQLLALASLELATRLAPEVRQTVREHASSMLPPKSLREARALARTGPLLLNLLPDAAELTGDEELATVHAICQIGGDAAITRLKEFLGTGQASVRAQLLGHWDRFDTETYAEEIIRPLLESTPGGVVTVRSQGELAALSRMDGRERVGCHGDFALGDVLAALDPGSLRELRLRGTHGLNNGLGELERFGRLDTLVLEGCRDLTDPAPLTRLRNLKRLTLRNLPGFEPMSTLEECASLEELQVGSDVPWRGLSDLPRTGDLRVLALPPAASELDGIEGFGSLEELHLREASGRLLPELWGSLLGGMPRLRTLSLSPSQLSTLLFAAPRVEIPQVTRLEVRARAGTRLDLDTIALRLPGLRELHVFQAAEIDLSQLVRLRDLQHVRLEYPGVVHGGDLLPEEVDIDIYPHS</sequence>
<dbReference type="SUPFAM" id="SSF52047">
    <property type="entry name" value="RNI-like"/>
    <property type="match status" value="1"/>
</dbReference>
<dbReference type="InterPro" id="IPR032675">
    <property type="entry name" value="LRR_dom_sf"/>
</dbReference>
<dbReference type="Gene3D" id="3.40.50.300">
    <property type="entry name" value="P-loop containing nucleotide triphosphate hydrolases"/>
    <property type="match status" value="1"/>
</dbReference>
<reference evidence="6" key="1">
    <citation type="journal article" date="2019" name="Int. J. Syst. Evol. Microbiol.">
        <title>The Global Catalogue of Microorganisms (GCM) 10K type strain sequencing project: providing services to taxonomists for standard genome sequencing and annotation.</title>
        <authorList>
            <consortium name="The Broad Institute Genomics Platform"/>
            <consortium name="The Broad Institute Genome Sequencing Center for Infectious Disease"/>
            <person name="Wu L."/>
            <person name="Ma J."/>
        </authorList>
    </citation>
    <scope>NUCLEOTIDE SEQUENCE [LARGE SCALE GENOMIC DNA]</scope>
    <source>
        <strain evidence="6">CGMCC 4.7178</strain>
    </source>
</reference>
<dbReference type="EMBL" id="BMMP01000001">
    <property type="protein sequence ID" value="GGO42748.1"/>
    <property type="molecule type" value="Genomic_DNA"/>
</dbReference>
<dbReference type="InterPro" id="IPR007111">
    <property type="entry name" value="NACHT_NTPase"/>
</dbReference>
<dbReference type="InterPro" id="IPR027417">
    <property type="entry name" value="P-loop_NTPase"/>
</dbReference>
<dbReference type="Proteomes" id="UP000631535">
    <property type="component" value="Unassembled WGS sequence"/>
</dbReference>
<protein>
    <submittedName>
        <fullName evidence="5">ATP-binding protein</fullName>
    </submittedName>
</protein>
<evidence type="ECO:0000313" key="6">
    <source>
        <dbReference type="Proteomes" id="UP000631535"/>
    </source>
</evidence>
<dbReference type="InterPro" id="IPR054547">
    <property type="entry name" value="NNH1"/>
</dbReference>
<feature type="region of interest" description="Disordered" evidence="3">
    <location>
        <begin position="246"/>
        <end position="273"/>
    </location>
</feature>
<comment type="caution">
    <text evidence="5">The sequence shown here is derived from an EMBL/GenBank/DDBJ whole genome shotgun (WGS) entry which is preliminary data.</text>
</comment>
<organism evidence="5 6">
    <name type="scientific">Streptomyces daqingensis</name>
    <dbReference type="NCBI Taxonomy" id="1472640"/>
    <lineage>
        <taxon>Bacteria</taxon>
        <taxon>Bacillati</taxon>
        <taxon>Actinomycetota</taxon>
        <taxon>Actinomycetes</taxon>
        <taxon>Kitasatosporales</taxon>
        <taxon>Streptomycetaceae</taxon>
        <taxon>Streptomyces</taxon>
    </lineage>
</organism>
<dbReference type="Pfam" id="PF22733">
    <property type="entry name" value="NNH1"/>
    <property type="match status" value="1"/>
</dbReference>
<keyword evidence="1" id="KW-0547">Nucleotide-binding</keyword>
<keyword evidence="6" id="KW-1185">Reference proteome</keyword>
<dbReference type="RefSeq" id="WP_189035293.1">
    <property type="nucleotide sequence ID" value="NZ_BMMP01000001.1"/>
</dbReference>
<evidence type="ECO:0000313" key="5">
    <source>
        <dbReference type="EMBL" id="GGO42748.1"/>
    </source>
</evidence>
<feature type="domain" description="NACHT" evidence="4">
    <location>
        <begin position="286"/>
        <end position="613"/>
    </location>
</feature>
<dbReference type="Gene3D" id="3.80.10.10">
    <property type="entry name" value="Ribonuclease Inhibitor"/>
    <property type="match status" value="1"/>
</dbReference>
<dbReference type="SUPFAM" id="SSF52540">
    <property type="entry name" value="P-loop containing nucleoside triphosphate hydrolases"/>
    <property type="match status" value="1"/>
</dbReference>
<evidence type="ECO:0000256" key="1">
    <source>
        <dbReference type="ARBA" id="ARBA00022741"/>
    </source>
</evidence>